<dbReference type="Proteomes" id="UP001163046">
    <property type="component" value="Unassembled WGS sequence"/>
</dbReference>
<proteinExistence type="predicted"/>
<keyword evidence="6 9" id="KW-0472">Membrane</keyword>
<dbReference type="AlphaFoldDB" id="A0A9X0D8X1"/>
<name>A0A9X0D8X1_9CNID</name>
<dbReference type="GO" id="GO:0005886">
    <property type="term" value="C:plasma membrane"/>
    <property type="evidence" value="ECO:0007669"/>
    <property type="project" value="UniProtKB-SubCell"/>
</dbReference>
<comment type="subcellular location">
    <subcellularLocation>
        <location evidence="1">Cell membrane</location>
        <topology evidence="1">Multi-pass membrane protein</topology>
    </subcellularLocation>
</comment>
<keyword evidence="7 11" id="KW-0675">Receptor</keyword>
<evidence type="ECO:0000256" key="6">
    <source>
        <dbReference type="ARBA" id="ARBA00023136"/>
    </source>
</evidence>
<dbReference type="PANTHER" id="PTHR24249:SF372">
    <property type="entry name" value="G-PROTEIN COUPLED RECEPTORS FAMILY 1 PROFILE DOMAIN-CONTAINING PROTEIN"/>
    <property type="match status" value="1"/>
</dbReference>
<evidence type="ECO:0000256" key="8">
    <source>
        <dbReference type="ARBA" id="ARBA00023224"/>
    </source>
</evidence>
<dbReference type="GO" id="GO:0004930">
    <property type="term" value="F:G protein-coupled receptor activity"/>
    <property type="evidence" value="ECO:0007669"/>
    <property type="project" value="UniProtKB-KW"/>
</dbReference>
<keyword evidence="2" id="KW-1003">Cell membrane</keyword>
<dbReference type="PROSITE" id="PS50262">
    <property type="entry name" value="G_PROTEIN_RECEP_F1_2"/>
    <property type="match status" value="1"/>
</dbReference>
<dbReference type="InterPro" id="IPR000276">
    <property type="entry name" value="GPCR_Rhodpsn"/>
</dbReference>
<evidence type="ECO:0000256" key="3">
    <source>
        <dbReference type="ARBA" id="ARBA00022692"/>
    </source>
</evidence>
<dbReference type="PANTHER" id="PTHR24249">
    <property type="entry name" value="HISTAMINE RECEPTOR-RELATED G-PROTEIN COUPLED RECEPTOR"/>
    <property type="match status" value="1"/>
</dbReference>
<dbReference type="PRINTS" id="PR00237">
    <property type="entry name" value="GPCRRHODOPSN"/>
</dbReference>
<keyword evidence="8" id="KW-0807">Transducer</keyword>
<keyword evidence="3 9" id="KW-0812">Transmembrane</keyword>
<sequence>MMEEFHPPAAEEFIRSKVYEDFVDYYDSFHLCISSAHDHKFENTSKIFAAIIIVLYIVLPCIVTLGSYIYIMKVSRDQQLKLENEAQLERETMRKLEIRVAVTYGIIIGAFMVCFLPLLIGTLYQQFKIEHREKMTEIMKVFTMLASISACVNPVVYTCRNGEFRKAFKKMITRKNEEIRNQSINLE</sequence>
<dbReference type="InterPro" id="IPR017452">
    <property type="entry name" value="GPCR_Rhodpsn_7TM"/>
</dbReference>
<accession>A0A9X0D8X1</accession>
<dbReference type="InterPro" id="IPR050569">
    <property type="entry name" value="TAAR"/>
</dbReference>
<evidence type="ECO:0000256" key="9">
    <source>
        <dbReference type="SAM" id="Phobius"/>
    </source>
</evidence>
<dbReference type="SUPFAM" id="SSF81321">
    <property type="entry name" value="Family A G protein-coupled receptor-like"/>
    <property type="match status" value="1"/>
</dbReference>
<feature type="transmembrane region" description="Helical" evidence="9">
    <location>
        <begin position="47"/>
        <end position="71"/>
    </location>
</feature>
<reference evidence="11" key="1">
    <citation type="submission" date="2023-01" db="EMBL/GenBank/DDBJ databases">
        <title>Genome assembly of the deep-sea coral Lophelia pertusa.</title>
        <authorList>
            <person name="Herrera S."/>
            <person name="Cordes E."/>
        </authorList>
    </citation>
    <scope>NUCLEOTIDE SEQUENCE</scope>
    <source>
        <strain evidence="11">USNM1676648</strain>
        <tissue evidence="11">Polyp</tissue>
    </source>
</reference>
<evidence type="ECO:0000259" key="10">
    <source>
        <dbReference type="PROSITE" id="PS50262"/>
    </source>
</evidence>
<dbReference type="OrthoDB" id="5972756at2759"/>
<dbReference type="EMBL" id="MU825437">
    <property type="protein sequence ID" value="KAJ7389249.1"/>
    <property type="molecule type" value="Genomic_DNA"/>
</dbReference>
<evidence type="ECO:0000256" key="2">
    <source>
        <dbReference type="ARBA" id="ARBA00022475"/>
    </source>
</evidence>
<evidence type="ECO:0000256" key="5">
    <source>
        <dbReference type="ARBA" id="ARBA00023040"/>
    </source>
</evidence>
<feature type="domain" description="G-protein coupled receptors family 1 profile" evidence="10">
    <location>
        <begin position="32"/>
        <end position="157"/>
    </location>
</feature>
<feature type="transmembrane region" description="Helical" evidence="9">
    <location>
        <begin position="100"/>
        <end position="121"/>
    </location>
</feature>
<organism evidence="11 12">
    <name type="scientific">Desmophyllum pertusum</name>
    <dbReference type="NCBI Taxonomy" id="174260"/>
    <lineage>
        <taxon>Eukaryota</taxon>
        <taxon>Metazoa</taxon>
        <taxon>Cnidaria</taxon>
        <taxon>Anthozoa</taxon>
        <taxon>Hexacorallia</taxon>
        <taxon>Scleractinia</taxon>
        <taxon>Caryophylliina</taxon>
        <taxon>Caryophylliidae</taxon>
        <taxon>Desmophyllum</taxon>
    </lineage>
</organism>
<keyword evidence="4 9" id="KW-1133">Transmembrane helix</keyword>
<evidence type="ECO:0000313" key="12">
    <source>
        <dbReference type="Proteomes" id="UP001163046"/>
    </source>
</evidence>
<evidence type="ECO:0000256" key="7">
    <source>
        <dbReference type="ARBA" id="ARBA00023170"/>
    </source>
</evidence>
<evidence type="ECO:0000256" key="4">
    <source>
        <dbReference type="ARBA" id="ARBA00022989"/>
    </source>
</evidence>
<dbReference type="Pfam" id="PF00001">
    <property type="entry name" value="7tm_1"/>
    <property type="match status" value="1"/>
</dbReference>
<protein>
    <submittedName>
        <fullName evidence="11">Beta-2 adrenergic receptor</fullName>
    </submittedName>
</protein>
<evidence type="ECO:0000313" key="11">
    <source>
        <dbReference type="EMBL" id="KAJ7389249.1"/>
    </source>
</evidence>
<feature type="transmembrane region" description="Helical" evidence="9">
    <location>
        <begin position="141"/>
        <end position="159"/>
    </location>
</feature>
<keyword evidence="5" id="KW-0297">G-protein coupled receptor</keyword>
<evidence type="ECO:0000256" key="1">
    <source>
        <dbReference type="ARBA" id="ARBA00004651"/>
    </source>
</evidence>
<gene>
    <name evidence="11" type="primary">ADRB2_3</name>
    <name evidence="11" type="ORF">OS493_032717</name>
</gene>
<dbReference type="Gene3D" id="1.20.1070.10">
    <property type="entry name" value="Rhodopsin 7-helix transmembrane proteins"/>
    <property type="match status" value="1"/>
</dbReference>
<comment type="caution">
    <text evidence="11">The sequence shown here is derived from an EMBL/GenBank/DDBJ whole genome shotgun (WGS) entry which is preliminary data.</text>
</comment>
<keyword evidence="12" id="KW-1185">Reference proteome</keyword>